<dbReference type="Proteomes" id="UP000799424">
    <property type="component" value="Unassembled WGS sequence"/>
</dbReference>
<gene>
    <name evidence="2" type="ORF">CC86DRAFT_34107</name>
</gene>
<evidence type="ECO:0000259" key="1">
    <source>
        <dbReference type="PROSITE" id="PS50181"/>
    </source>
</evidence>
<evidence type="ECO:0000313" key="3">
    <source>
        <dbReference type="Proteomes" id="UP000799424"/>
    </source>
</evidence>
<organism evidence="2 3">
    <name type="scientific">Ophiobolus disseminans</name>
    <dbReference type="NCBI Taxonomy" id="1469910"/>
    <lineage>
        <taxon>Eukaryota</taxon>
        <taxon>Fungi</taxon>
        <taxon>Dikarya</taxon>
        <taxon>Ascomycota</taxon>
        <taxon>Pezizomycotina</taxon>
        <taxon>Dothideomycetes</taxon>
        <taxon>Pleosporomycetidae</taxon>
        <taxon>Pleosporales</taxon>
        <taxon>Pleosporineae</taxon>
        <taxon>Phaeosphaeriaceae</taxon>
        <taxon>Ophiobolus</taxon>
    </lineage>
</organism>
<name>A0A6A6ZXB6_9PLEO</name>
<dbReference type="SUPFAM" id="SSF81383">
    <property type="entry name" value="F-box domain"/>
    <property type="match status" value="1"/>
</dbReference>
<dbReference type="InterPro" id="IPR001810">
    <property type="entry name" value="F-box_dom"/>
</dbReference>
<reference evidence="2" key="1">
    <citation type="journal article" date="2020" name="Stud. Mycol.">
        <title>101 Dothideomycetes genomes: a test case for predicting lifestyles and emergence of pathogens.</title>
        <authorList>
            <person name="Haridas S."/>
            <person name="Albert R."/>
            <person name="Binder M."/>
            <person name="Bloem J."/>
            <person name="Labutti K."/>
            <person name="Salamov A."/>
            <person name="Andreopoulos B."/>
            <person name="Baker S."/>
            <person name="Barry K."/>
            <person name="Bills G."/>
            <person name="Bluhm B."/>
            <person name="Cannon C."/>
            <person name="Castanera R."/>
            <person name="Culley D."/>
            <person name="Daum C."/>
            <person name="Ezra D."/>
            <person name="Gonzalez J."/>
            <person name="Henrissat B."/>
            <person name="Kuo A."/>
            <person name="Liang C."/>
            <person name="Lipzen A."/>
            <person name="Lutzoni F."/>
            <person name="Magnuson J."/>
            <person name="Mondo S."/>
            <person name="Nolan M."/>
            <person name="Ohm R."/>
            <person name="Pangilinan J."/>
            <person name="Park H.-J."/>
            <person name="Ramirez L."/>
            <person name="Alfaro M."/>
            <person name="Sun H."/>
            <person name="Tritt A."/>
            <person name="Yoshinaga Y."/>
            <person name="Zwiers L.-H."/>
            <person name="Turgeon B."/>
            <person name="Goodwin S."/>
            <person name="Spatafora J."/>
            <person name="Crous P."/>
            <person name="Grigoriev I."/>
        </authorList>
    </citation>
    <scope>NUCLEOTIDE SEQUENCE</scope>
    <source>
        <strain evidence="2">CBS 113818</strain>
    </source>
</reference>
<dbReference type="EMBL" id="MU006227">
    <property type="protein sequence ID" value="KAF2825700.1"/>
    <property type="molecule type" value="Genomic_DNA"/>
</dbReference>
<feature type="domain" description="F-box" evidence="1">
    <location>
        <begin position="4"/>
        <end position="49"/>
    </location>
</feature>
<dbReference type="SMART" id="SM00256">
    <property type="entry name" value="FBOX"/>
    <property type="match status" value="1"/>
</dbReference>
<dbReference type="PROSITE" id="PS50181">
    <property type="entry name" value="FBOX"/>
    <property type="match status" value="1"/>
</dbReference>
<dbReference type="OrthoDB" id="3695298at2759"/>
<sequence length="233" mass="27003">MDQLVSLPHLPAEIVLLVVDFVSIDYILPFCAVCRSFRSHIDKHVFKSYLCRTTLIADIPLPDMMHNLLDDKHAGNLSSINASFSHVERKQDGCGADEQPTTFGVQAVFRLDTGWLDVFHQFHCVAPKWTLRKLLTPSLCGNQLLSPTTIVDWRMQLDHAVLDLSFDERAYAGSYTDGNTQLCFDWEESWTVRVEWRSILWTFLRKQQEITRRMHQAETTRTFPRSCYADYML</sequence>
<evidence type="ECO:0000313" key="2">
    <source>
        <dbReference type="EMBL" id="KAF2825700.1"/>
    </source>
</evidence>
<protein>
    <recommendedName>
        <fullName evidence="1">F-box domain-containing protein</fullName>
    </recommendedName>
</protein>
<dbReference type="Pfam" id="PF00646">
    <property type="entry name" value="F-box"/>
    <property type="match status" value="1"/>
</dbReference>
<dbReference type="AlphaFoldDB" id="A0A6A6ZXB6"/>
<accession>A0A6A6ZXB6</accession>
<proteinExistence type="predicted"/>
<keyword evidence="3" id="KW-1185">Reference proteome</keyword>
<dbReference type="InterPro" id="IPR036047">
    <property type="entry name" value="F-box-like_dom_sf"/>
</dbReference>